<dbReference type="GO" id="GO:0016887">
    <property type="term" value="F:ATP hydrolysis activity"/>
    <property type="evidence" value="ECO:0007669"/>
    <property type="project" value="UniProtKB-ARBA"/>
</dbReference>
<reference evidence="8" key="1">
    <citation type="submission" date="2025-08" db="UniProtKB">
        <authorList>
            <consortium name="Ensembl"/>
        </authorList>
    </citation>
    <scope>IDENTIFICATION</scope>
</reference>
<dbReference type="GO" id="GO:0070434">
    <property type="term" value="P:positive regulation of nucleotide-binding oligomerization domain containing 2 signaling pathway"/>
    <property type="evidence" value="ECO:0007669"/>
    <property type="project" value="UniProtKB-ARBA"/>
</dbReference>
<dbReference type="GO" id="GO:0006402">
    <property type="term" value="P:mRNA catabolic process"/>
    <property type="evidence" value="ECO:0007669"/>
    <property type="project" value="UniProtKB-ARBA"/>
</dbReference>
<name>A0A2K6PPW5_RHIRO</name>
<dbReference type="AlphaFoldDB" id="A0A2K6PPW5"/>
<dbReference type="GO" id="GO:0016235">
    <property type="term" value="C:aggresome"/>
    <property type="evidence" value="ECO:0007669"/>
    <property type="project" value="UniProtKB-ARBA"/>
</dbReference>
<dbReference type="STRING" id="61622.ENSRROP00000018578"/>
<evidence type="ECO:0000313" key="9">
    <source>
        <dbReference type="Proteomes" id="UP000233200"/>
    </source>
</evidence>
<dbReference type="GO" id="GO:0005814">
    <property type="term" value="C:centriole"/>
    <property type="evidence" value="ECO:0007669"/>
    <property type="project" value="UniProtKB-ARBA"/>
</dbReference>
<dbReference type="GO" id="GO:0031397">
    <property type="term" value="P:negative regulation of protein ubiquitination"/>
    <property type="evidence" value="ECO:0007669"/>
    <property type="project" value="UniProtKB-ARBA"/>
</dbReference>
<organism evidence="8 9">
    <name type="scientific">Rhinopithecus roxellana</name>
    <name type="common">Golden snub-nosed monkey</name>
    <name type="synonym">Pygathrix roxellana</name>
    <dbReference type="NCBI Taxonomy" id="61622"/>
    <lineage>
        <taxon>Eukaryota</taxon>
        <taxon>Metazoa</taxon>
        <taxon>Chordata</taxon>
        <taxon>Craniata</taxon>
        <taxon>Vertebrata</taxon>
        <taxon>Euteleostomi</taxon>
        <taxon>Mammalia</taxon>
        <taxon>Eutheria</taxon>
        <taxon>Euarchontoglires</taxon>
        <taxon>Primates</taxon>
        <taxon>Haplorrhini</taxon>
        <taxon>Catarrhini</taxon>
        <taxon>Cercopithecidae</taxon>
        <taxon>Colobinae</taxon>
        <taxon>Rhinopithecus</taxon>
    </lineage>
</organism>
<reference evidence="8" key="2">
    <citation type="submission" date="2025-09" db="UniProtKB">
        <authorList>
            <consortium name="Ensembl"/>
        </authorList>
    </citation>
    <scope>IDENTIFICATION</scope>
</reference>
<dbReference type="InterPro" id="IPR029047">
    <property type="entry name" value="HSP70_peptide-bd_sf"/>
</dbReference>
<dbReference type="GO" id="GO:0090063">
    <property type="term" value="P:positive regulation of microtubule nucleation"/>
    <property type="evidence" value="ECO:0007669"/>
    <property type="project" value="UniProtKB-ARBA"/>
</dbReference>
<keyword evidence="9" id="KW-1185">Reference proteome</keyword>
<dbReference type="InterPro" id="IPR029048">
    <property type="entry name" value="HSP70_C_sf"/>
</dbReference>
<dbReference type="GO" id="GO:0030308">
    <property type="term" value="P:negative regulation of cell growth"/>
    <property type="evidence" value="ECO:0007669"/>
    <property type="project" value="UniProtKB-ARBA"/>
</dbReference>
<dbReference type="GO" id="GO:0048471">
    <property type="term" value="C:perinuclear region of cytoplasm"/>
    <property type="evidence" value="ECO:0007669"/>
    <property type="project" value="UniProtKB-ARBA"/>
</dbReference>
<evidence type="ECO:0000256" key="4">
    <source>
        <dbReference type="ARBA" id="ARBA00022840"/>
    </source>
</evidence>
<feature type="region of interest" description="Disordered" evidence="7">
    <location>
        <begin position="557"/>
        <end position="586"/>
    </location>
</feature>
<comment type="similarity">
    <text evidence="2 6">Belongs to the heat shock protein 70 family.</text>
</comment>
<dbReference type="GO" id="GO:0140662">
    <property type="term" value="F:ATP-dependent protein folding chaperone"/>
    <property type="evidence" value="ECO:0007669"/>
    <property type="project" value="InterPro"/>
</dbReference>
<dbReference type="GO" id="GO:1903265">
    <property type="term" value="P:positive regulation of tumor necrosis factor-mediated signaling pathway"/>
    <property type="evidence" value="ECO:0007669"/>
    <property type="project" value="UniProtKB-ARBA"/>
</dbReference>
<evidence type="ECO:0000256" key="7">
    <source>
        <dbReference type="SAM" id="MobiDB-lite"/>
    </source>
</evidence>
<dbReference type="Pfam" id="PF00012">
    <property type="entry name" value="HSP70"/>
    <property type="match status" value="1"/>
</dbReference>
<dbReference type="FunFam" id="3.30.30.30:FF:000001">
    <property type="entry name" value="heat shock 70 kDa protein-like"/>
    <property type="match status" value="1"/>
</dbReference>
<dbReference type="SUPFAM" id="SSF53067">
    <property type="entry name" value="Actin-like ATPase domain"/>
    <property type="match status" value="2"/>
</dbReference>
<dbReference type="GO" id="GO:0045648">
    <property type="term" value="P:positive regulation of erythrocyte differentiation"/>
    <property type="evidence" value="ECO:0007669"/>
    <property type="project" value="UniProtKB-ARBA"/>
</dbReference>
<dbReference type="PROSITE" id="PS00329">
    <property type="entry name" value="HSP70_2"/>
    <property type="match status" value="1"/>
</dbReference>
<accession>A0A2K6PPW5</accession>
<dbReference type="SUPFAM" id="SSF100934">
    <property type="entry name" value="Heat shock protein 70kD (HSP70), C-terminal subdomain"/>
    <property type="match status" value="1"/>
</dbReference>
<dbReference type="FunFam" id="1.20.1270.10:FF:000003">
    <property type="entry name" value="heat shock cognate 71 kDa protein-like"/>
    <property type="match status" value="1"/>
</dbReference>
<dbReference type="SUPFAM" id="SSF100920">
    <property type="entry name" value="Heat shock protein 70kD (HSP70), peptide-binding domain"/>
    <property type="match status" value="1"/>
</dbReference>
<dbReference type="GO" id="GO:0005524">
    <property type="term" value="F:ATP binding"/>
    <property type="evidence" value="ECO:0007669"/>
    <property type="project" value="UniProtKB-KW"/>
</dbReference>
<dbReference type="InterPro" id="IPR013126">
    <property type="entry name" value="Hsp_70_fam"/>
</dbReference>
<comment type="subcellular location">
    <subcellularLocation>
        <location evidence="1">Cytoplasm</location>
        <location evidence="1">Cytoskeleton</location>
        <location evidence="1">Microtubule organizing center</location>
        <location evidence="1">Centrosome</location>
    </subcellularLocation>
</comment>
<dbReference type="GO" id="GO:2001240">
    <property type="term" value="P:negative regulation of extrinsic apoptotic signaling pathway in absence of ligand"/>
    <property type="evidence" value="ECO:0007669"/>
    <property type="project" value="UniProtKB-ARBA"/>
</dbReference>
<dbReference type="GeneTree" id="ENSGT00950000183206"/>
<dbReference type="GO" id="GO:0042826">
    <property type="term" value="F:histone deacetylase binding"/>
    <property type="evidence" value="ECO:0007669"/>
    <property type="project" value="UniProtKB-ARBA"/>
</dbReference>
<evidence type="ECO:0008006" key="10">
    <source>
        <dbReference type="Google" id="ProtNLM"/>
    </source>
</evidence>
<proteinExistence type="inferred from homology"/>
<dbReference type="Gene3D" id="3.30.30.30">
    <property type="match status" value="1"/>
</dbReference>
<dbReference type="GO" id="GO:1901673">
    <property type="term" value="P:regulation of mitotic spindle assembly"/>
    <property type="evidence" value="ECO:0007669"/>
    <property type="project" value="UniProtKB-ARBA"/>
</dbReference>
<dbReference type="PRINTS" id="PR00301">
    <property type="entry name" value="HEATSHOCK70"/>
</dbReference>
<dbReference type="InterPro" id="IPR043129">
    <property type="entry name" value="ATPase_NBD"/>
</dbReference>
<evidence type="ECO:0000313" key="8">
    <source>
        <dbReference type="Ensembl" id="ENSRROP00000018578.1"/>
    </source>
</evidence>
<feature type="compositionally biased region" description="Gly residues" evidence="7">
    <location>
        <begin position="557"/>
        <end position="572"/>
    </location>
</feature>
<dbReference type="Gene3D" id="2.60.34.10">
    <property type="entry name" value="Substrate Binding Domain Of DNAk, Chain A, domain 1"/>
    <property type="match status" value="2"/>
</dbReference>
<keyword evidence="5" id="KW-0346">Stress response</keyword>
<keyword evidence="4 6" id="KW-0067">ATP-binding</keyword>
<dbReference type="GO" id="GO:0032757">
    <property type="term" value="P:positive regulation of interleukin-8 production"/>
    <property type="evidence" value="ECO:0007669"/>
    <property type="project" value="UniProtKB-ARBA"/>
</dbReference>
<dbReference type="Gene3D" id="3.90.640.10">
    <property type="entry name" value="Actin, Chain A, domain 4"/>
    <property type="match status" value="1"/>
</dbReference>
<evidence type="ECO:0000256" key="6">
    <source>
        <dbReference type="RuleBase" id="RU003322"/>
    </source>
</evidence>
<dbReference type="Gene3D" id="1.20.1270.10">
    <property type="match status" value="1"/>
</dbReference>
<sequence>MSKGPAVGMALGPTYSCVGVFQQGKIEIIANDQGNQTIPSYVTFTDTERLIGDASKNQVAMNPTNTIFDAKHLFGRRFDDAVVQSDMKHWPFMVVNDAGRPKVQVSSMVLTKMKEIAEAYLGKTITNAVFTVPANKDAGTIAGLKVFRIINEPTADAIAYSLDKKVRVERNMLIFDLGGGTFDVSILNTEDGIFEAKSTARDTHLGEEDFDNRMVNCFIAEFKHKHKKDISENKRAVRRLRTACERAKSTLSSSTHASTEIDSLSEGIDFYTSSTQLNSDLFRRTLDLVEKALRDAKLDKSQIHNIVLVGISTHIPKIQNINPDEAVAYGAAVQAAILSADKSENVQDLLLLDVTPLSLGIETAGGVMTNLIKHTTTIPTKQTQTFTTYSDNQPGVLIQVYEGEHTMTKDDNLLDKFELTGIPPAPRGVPQIESTRKKNKITITNDKGHLSKEDIEHMVQEAEKYKAEDKKQRDKVSSKNSLDSCEFNMKATLKDEKIQGKINDEDKQRILHEYNEIINWLSKNQTAEKEEFEHQQKELEKVCNPIITKLYLSAGGKPGGMPGGFPGGGAPPSGGASSGLTIEEVD</sequence>
<protein>
    <recommendedName>
        <fullName evidence="10">Heat shock protein family A (Hsp70) member 8</fullName>
    </recommendedName>
</protein>
<dbReference type="FunFam" id="2.60.34.10:FF:000041">
    <property type="entry name" value="Endoplasmic reticulum chaperone BiP"/>
    <property type="match status" value="1"/>
</dbReference>
<dbReference type="Gene3D" id="3.30.420.40">
    <property type="match status" value="2"/>
</dbReference>
<dbReference type="Ensembl" id="ENSRROT00000042738.1">
    <property type="protein sequence ID" value="ENSRROP00000018578.1"/>
    <property type="gene ID" value="ENSRROG00000033317.1"/>
</dbReference>
<dbReference type="Proteomes" id="UP000233200">
    <property type="component" value="Unplaced"/>
</dbReference>
<evidence type="ECO:0000256" key="3">
    <source>
        <dbReference type="ARBA" id="ARBA00022741"/>
    </source>
</evidence>
<dbReference type="FunFam" id="3.90.640.10:FF:000134">
    <property type="entry name" value="Heat shock cognate 71 kDa protein"/>
    <property type="match status" value="1"/>
</dbReference>
<dbReference type="GO" id="GO:0050821">
    <property type="term" value="P:protein stabilization"/>
    <property type="evidence" value="ECO:0007669"/>
    <property type="project" value="UniProtKB-ARBA"/>
</dbReference>
<keyword evidence="3 6" id="KW-0547">Nucleotide-binding</keyword>
<dbReference type="GO" id="GO:0034599">
    <property type="term" value="P:cellular response to oxidative stress"/>
    <property type="evidence" value="ECO:0007669"/>
    <property type="project" value="UniProtKB-ARBA"/>
</dbReference>
<dbReference type="GO" id="GO:0005813">
    <property type="term" value="C:centrosome"/>
    <property type="evidence" value="ECO:0007669"/>
    <property type="project" value="UniProtKB-SubCell"/>
</dbReference>
<evidence type="ECO:0000256" key="2">
    <source>
        <dbReference type="ARBA" id="ARBA00007381"/>
    </source>
</evidence>
<dbReference type="GO" id="GO:0070370">
    <property type="term" value="P:cellular heat acclimation"/>
    <property type="evidence" value="ECO:0007669"/>
    <property type="project" value="UniProtKB-ARBA"/>
</dbReference>
<dbReference type="InterPro" id="IPR018181">
    <property type="entry name" value="Heat_shock_70_CS"/>
</dbReference>
<dbReference type="PANTHER" id="PTHR19375">
    <property type="entry name" value="HEAT SHOCK PROTEIN 70KDA"/>
    <property type="match status" value="1"/>
</dbReference>
<dbReference type="GO" id="GO:0090084">
    <property type="term" value="P:negative regulation of inclusion body assembly"/>
    <property type="evidence" value="ECO:0007669"/>
    <property type="project" value="UniProtKB-ARBA"/>
</dbReference>
<evidence type="ECO:0000256" key="5">
    <source>
        <dbReference type="ARBA" id="ARBA00023016"/>
    </source>
</evidence>
<evidence type="ECO:0000256" key="1">
    <source>
        <dbReference type="ARBA" id="ARBA00004300"/>
    </source>
</evidence>